<dbReference type="AlphaFoldDB" id="A0AAP0PDF4"/>
<feature type="region of interest" description="Disordered" evidence="1">
    <location>
        <begin position="40"/>
        <end position="61"/>
    </location>
</feature>
<keyword evidence="3" id="KW-1185">Reference proteome</keyword>
<comment type="caution">
    <text evidence="2">The sequence shown here is derived from an EMBL/GenBank/DDBJ whole genome shotgun (WGS) entry which is preliminary data.</text>
</comment>
<evidence type="ECO:0000313" key="3">
    <source>
        <dbReference type="Proteomes" id="UP001419268"/>
    </source>
</evidence>
<evidence type="ECO:0000256" key="1">
    <source>
        <dbReference type="SAM" id="MobiDB-lite"/>
    </source>
</evidence>
<accession>A0AAP0PDF4</accession>
<evidence type="ECO:0000313" key="2">
    <source>
        <dbReference type="EMBL" id="KAK9140062.1"/>
    </source>
</evidence>
<dbReference type="EMBL" id="JBBNAG010000004">
    <property type="protein sequence ID" value="KAK9140062.1"/>
    <property type="molecule type" value="Genomic_DNA"/>
</dbReference>
<organism evidence="2 3">
    <name type="scientific">Stephania cephalantha</name>
    <dbReference type="NCBI Taxonomy" id="152367"/>
    <lineage>
        <taxon>Eukaryota</taxon>
        <taxon>Viridiplantae</taxon>
        <taxon>Streptophyta</taxon>
        <taxon>Embryophyta</taxon>
        <taxon>Tracheophyta</taxon>
        <taxon>Spermatophyta</taxon>
        <taxon>Magnoliopsida</taxon>
        <taxon>Ranunculales</taxon>
        <taxon>Menispermaceae</taxon>
        <taxon>Menispermoideae</taxon>
        <taxon>Cissampelideae</taxon>
        <taxon>Stephania</taxon>
    </lineage>
</organism>
<gene>
    <name evidence="2" type="ORF">Scep_009743</name>
</gene>
<feature type="compositionally biased region" description="Basic residues" evidence="1">
    <location>
        <begin position="42"/>
        <end position="60"/>
    </location>
</feature>
<feature type="region of interest" description="Disordered" evidence="1">
    <location>
        <begin position="1"/>
        <end position="20"/>
    </location>
</feature>
<name>A0AAP0PDF4_9MAGN</name>
<proteinExistence type="predicted"/>
<sequence>MKKEVEVKKQMMKQSRKEVEMKVKKIMKKKRKEVKVRENMKKKVKVKMKKKMEKKRKKMNKWWQRGPVLRVVAVDVIKAWKTLPPCESGKASVVKMADDAMKPSRCLVLLLHPNLQANQRKVFHSRNARQ</sequence>
<reference evidence="2 3" key="1">
    <citation type="submission" date="2024-01" db="EMBL/GenBank/DDBJ databases">
        <title>Genome assemblies of Stephania.</title>
        <authorList>
            <person name="Yang L."/>
        </authorList>
    </citation>
    <scope>NUCLEOTIDE SEQUENCE [LARGE SCALE GENOMIC DNA]</scope>
    <source>
        <strain evidence="2">JXDWG</strain>
        <tissue evidence="2">Leaf</tissue>
    </source>
</reference>
<protein>
    <submittedName>
        <fullName evidence="2">Uncharacterized protein</fullName>
    </submittedName>
</protein>
<dbReference type="Proteomes" id="UP001419268">
    <property type="component" value="Unassembled WGS sequence"/>
</dbReference>